<feature type="compositionally biased region" description="Basic and acidic residues" evidence="1">
    <location>
        <begin position="25"/>
        <end position="72"/>
    </location>
</feature>
<feature type="compositionally biased region" description="Acidic residues" evidence="1">
    <location>
        <begin position="1"/>
        <end position="24"/>
    </location>
</feature>
<sequence>MIDDEEDMDEGAVNEEVGDEVIDVTDDKVKNEDDEDKGGVMEEGIGDKEEVLDKKDRDEDIKVGDNEDRDERAMDEEVMEEVNLEVRIEVELLMVGVSVVLLMMELLVTCCAVEVVDTVAGTDKEVANADEVVVTVRAVGANEVVNTDEVGIVEVLADKVDI</sequence>
<proteinExistence type="predicted"/>
<organism evidence="2">
    <name type="scientific">Amphimedon queenslandica</name>
    <name type="common">Sponge</name>
    <dbReference type="NCBI Taxonomy" id="400682"/>
    <lineage>
        <taxon>Eukaryota</taxon>
        <taxon>Metazoa</taxon>
        <taxon>Porifera</taxon>
        <taxon>Demospongiae</taxon>
        <taxon>Heteroscleromorpha</taxon>
        <taxon>Haplosclerida</taxon>
        <taxon>Niphatidae</taxon>
        <taxon>Amphimedon</taxon>
    </lineage>
</organism>
<accession>A0A1X7SIL1</accession>
<dbReference type="InParanoid" id="A0A1X7SIL1"/>
<protein>
    <submittedName>
        <fullName evidence="2">Uncharacterized protein</fullName>
    </submittedName>
</protein>
<name>A0A1X7SIL1_AMPQE</name>
<dbReference type="AlphaFoldDB" id="A0A1X7SIL1"/>
<evidence type="ECO:0000256" key="1">
    <source>
        <dbReference type="SAM" id="MobiDB-lite"/>
    </source>
</evidence>
<evidence type="ECO:0000313" key="2">
    <source>
        <dbReference type="EnsemblMetazoa" id="Aqu2.1.01962_001"/>
    </source>
</evidence>
<dbReference type="EnsemblMetazoa" id="Aqu2.1.01962_001">
    <property type="protein sequence ID" value="Aqu2.1.01962_001"/>
    <property type="gene ID" value="Aqu2.1.01962"/>
</dbReference>
<reference evidence="2" key="1">
    <citation type="submission" date="2017-05" db="UniProtKB">
        <authorList>
            <consortium name="EnsemblMetazoa"/>
        </authorList>
    </citation>
    <scope>IDENTIFICATION</scope>
</reference>
<feature type="region of interest" description="Disordered" evidence="1">
    <location>
        <begin position="1"/>
        <end position="72"/>
    </location>
</feature>